<evidence type="ECO:0000256" key="1">
    <source>
        <dbReference type="ARBA" id="ARBA00022679"/>
    </source>
</evidence>
<gene>
    <name evidence="4" type="ordered locus">BN6_19470</name>
</gene>
<dbReference type="KEGG" id="sesp:BN6_19470"/>
<dbReference type="GO" id="GO:0005886">
    <property type="term" value="C:plasma membrane"/>
    <property type="evidence" value="ECO:0007669"/>
    <property type="project" value="TreeGrafter"/>
</dbReference>
<dbReference type="eggNOG" id="COG0204">
    <property type="taxonomic scope" value="Bacteria"/>
</dbReference>
<dbReference type="AlphaFoldDB" id="K0JTK7"/>
<protein>
    <submittedName>
        <fullName evidence="4">Phospholipid/glycerol acyltransferase</fullName>
    </submittedName>
</protein>
<dbReference type="RefSeq" id="WP_015099379.1">
    <property type="nucleotide sequence ID" value="NC_019673.1"/>
</dbReference>
<evidence type="ECO:0000313" key="4">
    <source>
        <dbReference type="EMBL" id="CCH29266.1"/>
    </source>
</evidence>
<dbReference type="SMART" id="SM00563">
    <property type="entry name" value="PlsC"/>
    <property type="match status" value="1"/>
</dbReference>
<sequence>MNEDLPEGTWPWLMDVGRLIGRWPVARSFRVRLDGKSRFPRTGPVVLVANHSSMVDGPVLFGVLPRRVVFLIKQEMFRGIAGRGLRRIGQLAVRRGVPDRAPLLAAQKVLRGGGVVGVFPEGTRGSGDVAQAQQGAAWLARSTGAVVVPVACRGTRRPEGSGRRFRPVVDVLVGEPFELNADKGRLGLEKATEQVRDRLAMLVAELDSKRSVSGEAG</sequence>
<keyword evidence="1 4" id="KW-0808">Transferase</keyword>
<dbReference type="Proteomes" id="UP000006281">
    <property type="component" value="Chromosome"/>
</dbReference>
<proteinExistence type="predicted"/>
<dbReference type="STRING" id="1179773.BN6_19470"/>
<dbReference type="EMBL" id="HE804045">
    <property type="protein sequence ID" value="CCH29266.1"/>
    <property type="molecule type" value="Genomic_DNA"/>
</dbReference>
<evidence type="ECO:0000259" key="3">
    <source>
        <dbReference type="SMART" id="SM00563"/>
    </source>
</evidence>
<dbReference type="PATRIC" id="fig|1179773.3.peg.1955"/>
<dbReference type="GO" id="GO:0003841">
    <property type="term" value="F:1-acylglycerol-3-phosphate O-acyltransferase activity"/>
    <property type="evidence" value="ECO:0007669"/>
    <property type="project" value="TreeGrafter"/>
</dbReference>
<keyword evidence="5" id="KW-1185">Reference proteome</keyword>
<feature type="domain" description="Phospholipid/glycerol acyltransferase" evidence="3">
    <location>
        <begin position="45"/>
        <end position="155"/>
    </location>
</feature>
<dbReference type="SUPFAM" id="SSF69593">
    <property type="entry name" value="Glycerol-3-phosphate (1)-acyltransferase"/>
    <property type="match status" value="1"/>
</dbReference>
<name>K0JTK7_SACES</name>
<dbReference type="HOGENOM" id="CLU_027938_4_2_11"/>
<evidence type="ECO:0000313" key="5">
    <source>
        <dbReference type="Proteomes" id="UP000006281"/>
    </source>
</evidence>
<organism evidence="4 5">
    <name type="scientific">Saccharothrix espanaensis (strain ATCC 51144 / DSM 44229 / JCM 9112 / NBRC 15066 / NRRL 15764)</name>
    <dbReference type="NCBI Taxonomy" id="1179773"/>
    <lineage>
        <taxon>Bacteria</taxon>
        <taxon>Bacillati</taxon>
        <taxon>Actinomycetota</taxon>
        <taxon>Actinomycetes</taxon>
        <taxon>Pseudonocardiales</taxon>
        <taxon>Pseudonocardiaceae</taxon>
        <taxon>Saccharothrix</taxon>
    </lineage>
</organism>
<dbReference type="InterPro" id="IPR002123">
    <property type="entry name" value="Plipid/glycerol_acylTrfase"/>
</dbReference>
<keyword evidence="2 4" id="KW-0012">Acyltransferase</keyword>
<evidence type="ECO:0000256" key="2">
    <source>
        <dbReference type="ARBA" id="ARBA00023315"/>
    </source>
</evidence>
<dbReference type="PANTHER" id="PTHR10434">
    <property type="entry name" value="1-ACYL-SN-GLYCEROL-3-PHOSPHATE ACYLTRANSFERASE"/>
    <property type="match status" value="1"/>
</dbReference>
<dbReference type="Pfam" id="PF01553">
    <property type="entry name" value="Acyltransferase"/>
    <property type="match status" value="1"/>
</dbReference>
<reference evidence="4 5" key="1">
    <citation type="journal article" date="2012" name="BMC Genomics">
        <title>Complete genome sequence of Saccharothrix espanaensis DSM 44229T and comparison to the other completely sequenced Pseudonocardiaceae.</title>
        <authorList>
            <person name="Strobel T."/>
            <person name="Al-Dilaimi A."/>
            <person name="Blom J."/>
            <person name="Gessner A."/>
            <person name="Kalinowski J."/>
            <person name="Luzhetska M."/>
            <person name="Puhler A."/>
            <person name="Szczepanowski R."/>
            <person name="Bechthold A."/>
            <person name="Ruckert C."/>
        </authorList>
    </citation>
    <scope>NUCLEOTIDE SEQUENCE [LARGE SCALE GENOMIC DNA]</scope>
    <source>
        <strain evidence="5">ATCC 51144 / DSM 44229 / JCM 9112 / NBRC 15066 / NRRL 15764</strain>
    </source>
</reference>
<dbReference type="PANTHER" id="PTHR10434:SF11">
    <property type="entry name" value="1-ACYL-SN-GLYCEROL-3-PHOSPHATE ACYLTRANSFERASE"/>
    <property type="match status" value="1"/>
</dbReference>
<dbReference type="CDD" id="cd07989">
    <property type="entry name" value="LPLAT_AGPAT-like"/>
    <property type="match status" value="1"/>
</dbReference>
<dbReference type="GO" id="GO:0006654">
    <property type="term" value="P:phosphatidic acid biosynthetic process"/>
    <property type="evidence" value="ECO:0007669"/>
    <property type="project" value="TreeGrafter"/>
</dbReference>
<accession>K0JTK7</accession>